<reference evidence="2 3" key="1">
    <citation type="journal article" date="2019" name="Sci. Rep.">
        <title>Orb-weaving spider Araneus ventricosus genome elucidates the spidroin gene catalogue.</title>
        <authorList>
            <person name="Kono N."/>
            <person name="Nakamura H."/>
            <person name="Ohtoshi R."/>
            <person name="Moran D.A.P."/>
            <person name="Shinohara A."/>
            <person name="Yoshida Y."/>
            <person name="Fujiwara M."/>
            <person name="Mori M."/>
            <person name="Tomita M."/>
            <person name="Arakawa K."/>
        </authorList>
    </citation>
    <scope>NUCLEOTIDE SEQUENCE [LARGE SCALE GENOMIC DNA]</scope>
</reference>
<gene>
    <name evidence="2" type="ORF">AVEN_201207_1</name>
</gene>
<dbReference type="Gene3D" id="3.30.420.10">
    <property type="entry name" value="Ribonuclease H-like superfamily/Ribonuclease H"/>
    <property type="match status" value="1"/>
</dbReference>
<sequence>MSIEAASSLHRPIKIWADSLSSLMAIPNPKSHHSMVREIRIFLLSHKHIHLRWLNAHIGYLGNECRHMAKRSHHKRRPFLFSKDFLPLQPGESGDLNTGRDKWDKRRNWPQNTRNSD</sequence>
<dbReference type="OrthoDB" id="6515318at2759"/>
<protein>
    <recommendedName>
        <fullName evidence="4">RNase H type-1 domain-containing protein</fullName>
    </recommendedName>
</protein>
<evidence type="ECO:0008006" key="4">
    <source>
        <dbReference type="Google" id="ProtNLM"/>
    </source>
</evidence>
<feature type="compositionally biased region" description="Basic and acidic residues" evidence="1">
    <location>
        <begin position="98"/>
        <end position="107"/>
    </location>
</feature>
<dbReference type="Proteomes" id="UP000499080">
    <property type="component" value="Unassembled WGS sequence"/>
</dbReference>
<keyword evidence="3" id="KW-1185">Reference proteome</keyword>
<dbReference type="InterPro" id="IPR036397">
    <property type="entry name" value="RNaseH_sf"/>
</dbReference>
<dbReference type="AlphaFoldDB" id="A0A4Y2HPF4"/>
<name>A0A4Y2HPF4_ARAVE</name>
<proteinExistence type="predicted"/>
<feature type="region of interest" description="Disordered" evidence="1">
    <location>
        <begin position="84"/>
        <end position="117"/>
    </location>
</feature>
<evidence type="ECO:0000313" key="3">
    <source>
        <dbReference type="Proteomes" id="UP000499080"/>
    </source>
</evidence>
<evidence type="ECO:0000313" key="2">
    <source>
        <dbReference type="EMBL" id="GBM67274.1"/>
    </source>
</evidence>
<accession>A0A4Y2HPF4</accession>
<evidence type="ECO:0000256" key="1">
    <source>
        <dbReference type="SAM" id="MobiDB-lite"/>
    </source>
</evidence>
<dbReference type="GO" id="GO:0003676">
    <property type="term" value="F:nucleic acid binding"/>
    <property type="evidence" value="ECO:0007669"/>
    <property type="project" value="InterPro"/>
</dbReference>
<organism evidence="2 3">
    <name type="scientific">Araneus ventricosus</name>
    <name type="common">Orbweaver spider</name>
    <name type="synonym">Epeira ventricosa</name>
    <dbReference type="NCBI Taxonomy" id="182803"/>
    <lineage>
        <taxon>Eukaryota</taxon>
        <taxon>Metazoa</taxon>
        <taxon>Ecdysozoa</taxon>
        <taxon>Arthropoda</taxon>
        <taxon>Chelicerata</taxon>
        <taxon>Arachnida</taxon>
        <taxon>Araneae</taxon>
        <taxon>Araneomorphae</taxon>
        <taxon>Entelegynae</taxon>
        <taxon>Araneoidea</taxon>
        <taxon>Araneidae</taxon>
        <taxon>Araneus</taxon>
    </lineage>
</organism>
<dbReference type="EMBL" id="BGPR01002074">
    <property type="protein sequence ID" value="GBM67274.1"/>
    <property type="molecule type" value="Genomic_DNA"/>
</dbReference>
<comment type="caution">
    <text evidence="2">The sequence shown here is derived from an EMBL/GenBank/DDBJ whole genome shotgun (WGS) entry which is preliminary data.</text>
</comment>